<dbReference type="EMBL" id="WNTK01005082">
    <property type="protein sequence ID" value="KAG9464107.1"/>
    <property type="molecule type" value="Genomic_DNA"/>
</dbReference>
<evidence type="ECO:0000259" key="13">
    <source>
        <dbReference type="PROSITE" id="PS50262"/>
    </source>
</evidence>
<feature type="domain" description="G-protein coupled receptors family 1 profile" evidence="13">
    <location>
        <begin position="3"/>
        <end position="251"/>
    </location>
</feature>
<comment type="subcellular location">
    <subcellularLocation>
        <location evidence="1">Cell membrane</location>
        <topology evidence="1">Multi-pass membrane protein</topology>
    </subcellularLocation>
</comment>
<name>A0A8J6C5V0_ELECQ</name>
<feature type="transmembrane region" description="Helical" evidence="12">
    <location>
        <begin position="103"/>
        <end position="126"/>
    </location>
</feature>
<keyword evidence="3" id="KW-0716">Sensory transduction</keyword>
<evidence type="ECO:0000256" key="10">
    <source>
        <dbReference type="ARBA" id="ARBA00023180"/>
    </source>
</evidence>
<feature type="transmembrane region" description="Helical" evidence="12">
    <location>
        <begin position="198"/>
        <end position="220"/>
    </location>
</feature>
<feature type="transmembrane region" description="Helical" evidence="12">
    <location>
        <begin position="21"/>
        <end position="44"/>
    </location>
</feature>
<feature type="transmembrane region" description="Helical" evidence="12">
    <location>
        <begin position="64"/>
        <end position="82"/>
    </location>
</feature>
<dbReference type="InterPro" id="IPR017452">
    <property type="entry name" value="GPCR_Rhodpsn_7TM"/>
</dbReference>
<dbReference type="PRINTS" id="PR00245">
    <property type="entry name" value="OLFACTORYR"/>
</dbReference>
<dbReference type="InterPro" id="IPR000276">
    <property type="entry name" value="GPCR_Rhodpsn"/>
</dbReference>
<organism evidence="14 15">
    <name type="scientific">Eleutherodactylus coqui</name>
    <name type="common">Puerto Rican coqui</name>
    <dbReference type="NCBI Taxonomy" id="57060"/>
    <lineage>
        <taxon>Eukaryota</taxon>
        <taxon>Metazoa</taxon>
        <taxon>Chordata</taxon>
        <taxon>Craniata</taxon>
        <taxon>Vertebrata</taxon>
        <taxon>Euteleostomi</taxon>
        <taxon>Amphibia</taxon>
        <taxon>Batrachia</taxon>
        <taxon>Anura</taxon>
        <taxon>Neobatrachia</taxon>
        <taxon>Hyloidea</taxon>
        <taxon>Eleutherodactylidae</taxon>
        <taxon>Eleutherodactylinae</taxon>
        <taxon>Eleutherodactylus</taxon>
        <taxon>Eleutherodactylus</taxon>
    </lineage>
</organism>
<keyword evidence="4 12" id="KW-0812">Transmembrane</keyword>
<evidence type="ECO:0000256" key="5">
    <source>
        <dbReference type="ARBA" id="ARBA00022725"/>
    </source>
</evidence>
<evidence type="ECO:0000256" key="9">
    <source>
        <dbReference type="ARBA" id="ARBA00023170"/>
    </source>
</evidence>
<dbReference type="Proteomes" id="UP000770717">
    <property type="component" value="Unassembled WGS sequence"/>
</dbReference>
<dbReference type="InterPro" id="IPR047132">
    <property type="entry name" value="Olfact_rcpt_6C-like"/>
</dbReference>
<feature type="transmembrane region" description="Helical" evidence="12">
    <location>
        <begin position="235"/>
        <end position="253"/>
    </location>
</feature>
<keyword evidence="8 12" id="KW-0472">Membrane</keyword>
<keyword evidence="11" id="KW-0807">Transducer</keyword>
<evidence type="ECO:0000256" key="6">
    <source>
        <dbReference type="ARBA" id="ARBA00022989"/>
    </source>
</evidence>
<dbReference type="Pfam" id="PF00001">
    <property type="entry name" value="7tm_1"/>
    <property type="match status" value="1"/>
</dbReference>
<dbReference type="GO" id="GO:0004984">
    <property type="term" value="F:olfactory receptor activity"/>
    <property type="evidence" value="ECO:0007669"/>
    <property type="project" value="InterPro"/>
</dbReference>
<keyword evidence="9" id="KW-0675">Receptor</keyword>
<dbReference type="PANTHER" id="PTHR26454">
    <property type="entry name" value="OLFACTORY RECEPTOR"/>
    <property type="match status" value="1"/>
</dbReference>
<evidence type="ECO:0000313" key="14">
    <source>
        <dbReference type="EMBL" id="KAG9464107.1"/>
    </source>
</evidence>
<evidence type="ECO:0000256" key="7">
    <source>
        <dbReference type="ARBA" id="ARBA00023040"/>
    </source>
</evidence>
<dbReference type="GO" id="GO:0005886">
    <property type="term" value="C:plasma membrane"/>
    <property type="evidence" value="ECO:0007669"/>
    <property type="project" value="UniProtKB-SubCell"/>
</dbReference>
<evidence type="ECO:0000256" key="2">
    <source>
        <dbReference type="ARBA" id="ARBA00022475"/>
    </source>
</evidence>
<keyword evidence="2" id="KW-1003">Cell membrane</keyword>
<evidence type="ECO:0000256" key="3">
    <source>
        <dbReference type="ARBA" id="ARBA00022606"/>
    </source>
</evidence>
<feature type="non-terminal residue" evidence="14">
    <location>
        <position position="269"/>
    </location>
</feature>
<dbReference type="PRINTS" id="PR00237">
    <property type="entry name" value="GPCRRHODOPSN"/>
</dbReference>
<feature type="transmembrane region" description="Helical" evidence="12">
    <location>
        <begin position="165"/>
        <end position="186"/>
    </location>
</feature>
<keyword evidence="7" id="KW-0297">G-protein coupled receptor</keyword>
<comment type="caution">
    <text evidence="14">The sequence shown here is derived from an EMBL/GenBank/DDBJ whole genome shotgun (WGS) entry which is preliminary data.</text>
</comment>
<reference evidence="14" key="1">
    <citation type="thesis" date="2020" institute="ProQuest LLC" country="789 East Eisenhower Parkway, Ann Arbor, MI, USA">
        <title>Comparative Genomics and Chromosome Evolution.</title>
        <authorList>
            <person name="Mudd A.B."/>
        </authorList>
    </citation>
    <scope>NUCLEOTIDE SEQUENCE</scope>
    <source>
        <strain evidence="14">HN-11 Male</strain>
        <tissue evidence="14">Kidney and liver</tissue>
    </source>
</reference>
<dbReference type="GO" id="GO:0004930">
    <property type="term" value="F:G protein-coupled receptor activity"/>
    <property type="evidence" value="ECO:0007669"/>
    <property type="project" value="UniProtKB-KW"/>
</dbReference>
<keyword evidence="15" id="KW-1185">Reference proteome</keyword>
<evidence type="ECO:0000256" key="12">
    <source>
        <dbReference type="SAM" id="Phobius"/>
    </source>
</evidence>
<evidence type="ECO:0000256" key="1">
    <source>
        <dbReference type="ARBA" id="ARBA00004651"/>
    </source>
</evidence>
<evidence type="ECO:0000256" key="11">
    <source>
        <dbReference type="ARBA" id="ARBA00023224"/>
    </source>
</evidence>
<dbReference type="PANTHER" id="PTHR26454:SF171">
    <property type="entry name" value="OLFACTORY RECEPTOR"/>
    <property type="match status" value="1"/>
</dbReference>
<gene>
    <name evidence="14" type="ORF">GDO78_020481</name>
</gene>
<evidence type="ECO:0000256" key="4">
    <source>
        <dbReference type="ARBA" id="ARBA00022692"/>
    </source>
</evidence>
<dbReference type="FunFam" id="1.20.1070.10:FF:000010">
    <property type="entry name" value="Olfactory receptor"/>
    <property type="match status" value="1"/>
</dbReference>
<keyword evidence="10" id="KW-0325">Glycoprotein</keyword>
<dbReference type="Gene3D" id="1.20.1070.10">
    <property type="entry name" value="Rhodopsin 7-helix transmembrane proteins"/>
    <property type="match status" value="1"/>
</dbReference>
<dbReference type="InterPro" id="IPR000725">
    <property type="entry name" value="Olfact_rcpt"/>
</dbReference>
<dbReference type="PROSITE" id="PS50262">
    <property type="entry name" value="G_PROTEIN_RECEP_F1_2"/>
    <property type="match status" value="1"/>
</dbReference>
<accession>A0A8J6C5V0</accession>
<sequence>MTGNIFILTLYFSYETLHKPMYFFICNLAILDIIFINIIVPILLKGIINQPNQLSVTGCVAQSYLYFLVGTTQFFLLDVMCIDRYLAICHPLLYPAIMHRKTCAWLIAGAWMSSFLSNLAPSILIMKLSFCYEKINHFFCDVGPLLQNACTDTTSLRLFVFLTSWILILSLSIAIVSYANIILAIFKIKSVDGRKRIFSTCSAHSLVVTIFFGSCIFMYLKPIQNEEEDEYHKKVAILNTVVVPLINPYIYTLRNKVIRNIIKSRPKQI</sequence>
<dbReference type="AlphaFoldDB" id="A0A8J6C5V0"/>
<evidence type="ECO:0000313" key="15">
    <source>
        <dbReference type="Proteomes" id="UP000770717"/>
    </source>
</evidence>
<keyword evidence="5" id="KW-0552">Olfaction</keyword>
<keyword evidence="6 12" id="KW-1133">Transmembrane helix</keyword>
<protein>
    <recommendedName>
        <fullName evidence="13">G-protein coupled receptors family 1 profile domain-containing protein</fullName>
    </recommendedName>
</protein>
<dbReference type="OrthoDB" id="9709639at2759"/>
<dbReference type="SUPFAM" id="SSF81321">
    <property type="entry name" value="Family A G protein-coupled receptor-like"/>
    <property type="match status" value="1"/>
</dbReference>
<proteinExistence type="predicted"/>
<evidence type="ECO:0000256" key="8">
    <source>
        <dbReference type="ARBA" id="ARBA00023136"/>
    </source>
</evidence>